<organism evidence="6 7">
    <name type="scientific">Metallumcola ferriviriculae</name>
    <dbReference type="NCBI Taxonomy" id="3039180"/>
    <lineage>
        <taxon>Bacteria</taxon>
        <taxon>Bacillati</taxon>
        <taxon>Bacillota</taxon>
        <taxon>Clostridia</taxon>
        <taxon>Neomoorellales</taxon>
        <taxon>Desulfitibacteraceae</taxon>
        <taxon>Metallumcola</taxon>
    </lineage>
</organism>
<dbReference type="RefSeq" id="WP_366923036.1">
    <property type="nucleotide sequence ID" value="NZ_CP121694.1"/>
</dbReference>
<dbReference type="PANTHER" id="PTHR45982">
    <property type="entry name" value="REGULATOR OF CHROMOSOME CONDENSATION"/>
    <property type="match status" value="1"/>
</dbReference>
<dbReference type="PRINTS" id="PR00633">
    <property type="entry name" value="RCCNDNSATION"/>
</dbReference>
<dbReference type="InterPro" id="IPR009091">
    <property type="entry name" value="RCC1/BLIP-II"/>
</dbReference>
<sequence>MGKRGLSWITIALIFTSMQLAEAAAADIGDRWDSGFQVLLAEQDGRVWDLSSEPRVLQGLSDIVAVSGSTSHYLFLQSNGTVWAGGNNNYGQLGDGTTSWKAAVQTKGITSATRISTGENHSLALMKDGTVYAWGDNSSGQVGAGGVKVTEPLKIPGLTNMVEISGGWKSSLALGSDGTVWKWGNSEYQPRKVTGLSSVTDVAAGSGYWLTLMADGTIMGWGINSEGQLGDGSGSHQQTPVKVNGLESVTKVETGLGHSLALLTDGTVWAWGTNENGQLGNGSKANSLVPVRVNGLSDVAAIAAGRNNSAAITKDGKVWLWGEINASVVATEMEFTTGIVQDAEAGTTGEQLLPGAGKTGPEVSYLGTNANRSNLGTDIVEGYNMSQDYKVRRAEGNNFVHGQFKKNTNACASCHMTHIAAGEMLLIQNGIYNTCTACHDGTIGKLNVFDIPPYDAQVEAANFANIGGGTFGGMLDKAENASMHRPTGYLTLTAAPGGNRALDADLNADGINDIETESWLGEFTCSSCHQPHGTYSDRLLVPNPANIERQAVTIADWQVIDDTIGNEVWGAVYNGALIPGPWVYGEQYGKGMTQTVVFEAIYNIDTNVTPMVIDPNKSQAEAGYILPESSHLNKQFAINYAEGVAEIRDGYYPSEPLKIAIVPAMVVIVDRGKFQGDNDLAAAGVYTVDETDDQTPAANQYIQGLDGSITRWKGANETENGGLNGITWFCAACHTDYYADKFKTEEGGLEGKYTTAYRHTINREMLPNKASPAEQLFVYEYGIYEGAAQDVLTCLSCHYAHGTTMQIMRNADDTQADSADVNPSSAIKRYVNMAVCWKCHAEQHNAELVNTESYYSQDVFNIKLSNGGL</sequence>
<name>A0AAU0USP7_9FIRM</name>
<dbReference type="InterPro" id="IPR036280">
    <property type="entry name" value="Multihaem_cyt_sf"/>
</dbReference>
<dbReference type="GO" id="GO:0005085">
    <property type="term" value="F:guanyl-nucleotide exchange factor activity"/>
    <property type="evidence" value="ECO:0007669"/>
    <property type="project" value="TreeGrafter"/>
</dbReference>
<reference evidence="6 7" key="1">
    <citation type="submission" date="2023-04" db="EMBL/GenBank/DDBJ databases">
        <authorList>
            <person name="Hsu D."/>
        </authorList>
    </citation>
    <scope>NUCLEOTIDE SEQUENCE [LARGE SCALE GENOMIC DNA]</scope>
    <source>
        <strain evidence="6 7">MK1</strain>
    </source>
</reference>
<dbReference type="InterPro" id="IPR000408">
    <property type="entry name" value="Reg_chr_condens"/>
</dbReference>
<dbReference type="PROSITE" id="PS50012">
    <property type="entry name" value="RCC1_3"/>
    <property type="match status" value="4"/>
</dbReference>
<dbReference type="InterPro" id="IPR010177">
    <property type="entry name" value="Paired_CXXCH_1"/>
</dbReference>
<keyword evidence="2" id="KW-0677">Repeat</keyword>
<gene>
    <name evidence="6" type="ORF">MFMK1_003524</name>
</gene>
<dbReference type="KEGG" id="dbc:MFMK1_003524"/>
<evidence type="ECO:0000256" key="3">
    <source>
        <dbReference type="SAM" id="SignalP"/>
    </source>
</evidence>
<dbReference type="Pfam" id="PF09699">
    <property type="entry name" value="Paired_CXXCH_1"/>
    <property type="match status" value="1"/>
</dbReference>
<keyword evidence="1" id="KW-0344">Guanine-nucleotide releasing factor</keyword>
<evidence type="ECO:0000313" key="7">
    <source>
        <dbReference type="Proteomes" id="UP001329915"/>
    </source>
</evidence>
<feature type="chain" id="PRO_5043759497" description="Doubled CXXCH motif domain-containing protein" evidence="3">
    <location>
        <begin position="24"/>
        <end position="869"/>
    </location>
</feature>
<evidence type="ECO:0000313" key="6">
    <source>
        <dbReference type="EMBL" id="WRO23659.1"/>
    </source>
</evidence>
<dbReference type="Gene3D" id="2.130.10.30">
    <property type="entry name" value="Regulator of chromosome condensation 1/beta-lactamase-inhibitor protein II"/>
    <property type="match status" value="2"/>
</dbReference>
<dbReference type="Pfam" id="PF25390">
    <property type="entry name" value="WD40_RLD"/>
    <property type="match status" value="1"/>
</dbReference>
<keyword evidence="7" id="KW-1185">Reference proteome</keyword>
<keyword evidence="3" id="KW-0732">Signal</keyword>
<evidence type="ECO:0008006" key="8">
    <source>
        <dbReference type="Google" id="ProtNLM"/>
    </source>
</evidence>
<dbReference type="Proteomes" id="UP001329915">
    <property type="component" value="Chromosome"/>
</dbReference>
<dbReference type="Gene3D" id="1.10.1130.10">
    <property type="entry name" value="Flavocytochrome C3, Chain A"/>
    <property type="match status" value="1"/>
</dbReference>
<feature type="domain" description="Doubled CXXCH motif" evidence="4">
    <location>
        <begin position="401"/>
        <end position="441"/>
    </location>
</feature>
<protein>
    <recommendedName>
        <fullName evidence="8">Doubled CXXCH motif domain-containing protein</fullName>
    </recommendedName>
</protein>
<evidence type="ECO:0000256" key="1">
    <source>
        <dbReference type="ARBA" id="ARBA00022658"/>
    </source>
</evidence>
<dbReference type="SUPFAM" id="SSF50985">
    <property type="entry name" value="RCC1/BLIP-II"/>
    <property type="match status" value="1"/>
</dbReference>
<dbReference type="EMBL" id="CP121694">
    <property type="protein sequence ID" value="WRO23659.1"/>
    <property type="molecule type" value="Genomic_DNA"/>
</dbReference>
<dbReference type="PROSITE" id="PS00626">
    <property type="entry name" value="RCC1_2"/>
    <property type="match status" value="1"/>
</dbReference>
<dbReference type="PANTHER" id="PTHR45982:SF1">
    <property type="entry name" value="REGULATOR OF CHROMOSOME CONDENSATION"/>
    <property type="match status" value="1"/>
</dbReference>
<dbReference type="InterPro" id="IPR051553">
    <property type="entry name" value="Ran_GTPase-activating"/>
</dbReference>
<dbReference type="InterPro" id="IPR058923">
    <property type="entry name" value="RCC1-like_dom"/>
</dbReference>
<evidence type="ECO:0000259" key="4">
    <source>
        <dbReference type="Pfam" id="PF09699"/>
    </source>
</evidence>
<dbReference type="AlphaFoldDB" id="A0AAU0USP7"/>
<feature type="signal peptide" evidence="3">
    <location>
        <begin position="1"/>
        <end position="23"/>
    </location>
</feature>
<dbReference type="GO" id="GO:0005737">
    <property type="term" value="C:cytoplasm"/>
    <property type="evidence" value="ECO:0007669"/>
    <property type="project" value="TreeGrafter"/>
</dbReference>
<evidence type="ECO:0000256" key="2">
    <source>
        <dbReference type="ARBA" id="ARBA00022737"/>
    </source>
</evidence>
<accession>A0AAU0USP7</accession>
<dbReference type="SUPFAM" id="SSF48695">
    <property type="entry name" value="Multiheme cytochromes"/>
    <property type="match status" value="1"/>
</dbReference>
<proteinExistence type="predicted"/>
<evidence type="ECO:0000259" key="5">
    <source>
        <dbReference type="Pfam" id="PF25390"/>
    </source>
</evidence>
<feature type="domain" description="RCC1-like" evidence="5">
    <location>
        <begin position="52"/>
        <end position="323"/>
    </location>
</feature>